<dbReference type="PANTHER" id="PTHR46093:SF18">
    <property type="entry name" value="FIBRONECTIN TYPE-III DOMAIN-CONTAINING PROTEIN"/>
    <property type="match status" value="1"/>
</dbReference>
<evidence type="ECO:0000256" key="2">
    <source>
        <dbReference type="ARBA" id="ARBA00022737"/>
    </source>
</evidence>
<feature type="region of interest" description="Disordered" evidence="3">
    <location>
        <begin position="544"/>
        <end position="587"/>
    </location>
</feature>
<keyword evidence="4" id="KW-1133">Transmembrane helix</keyword>
<feature type="compositionally biased region" description="Polar residues" evidence="3">
    <location>
        <begin position="554"/>
        <end position="571"/>
    </location>
</feature>
<dbReference type="Gene3D" id="2.120.10.80">
    <property type="entry name" value="Kelch-type beta propeller"/>
    <property type="match status" value="1"/>
</dbReference>
<name>A0A6A5W894_9PLEO</name>
<keyword evidence="4" id="KW-0812">Transmembrane</keyword>
<evidence type="ECO:0000256" key="1">
    <source>
        <dbReference type="ARBA" id="ARBA00022441"/>
    </source>
</evidence>
<dbReference type="SUPFAM" id="SSF50965">
    <property type="entry name" value="Galactose oxidase, central domain"/>
    <property type="match status" value="1"/>
</dbReference>
<keyword evidence="2" id="KW-0677">Repeat</keyword>
<evidence type="ECO:0000256" key="3">
    <source>
        <dbReference type="SAM" id="MobiDB-lite"/>
    </source>
</evidence>
<evidence type="ECO:0000256" key="4">
    <source>
        <dbReference type="SAM" id="Phobius"/>
    </source>
</evidence>
<dbReference type="InterPro" id="IPR015915">
    <property type="entry name" value="Kelch-typ_b-propeller"/>
</dbReference>
<evidence type="ECO:0000313" key="6">
    <source>
        <dbReference type="Proteomes" id="UP000799779"/>
    </source>
</evidence>
<organism evidence="5 6">
    <name type="scientific">Amniculicola lignicola CBS 123094</name>
    <dbReference type="NCBI Taxonomy" id="1392246"/>
    <lineage>
        <taxon>Eukaryota</taxon>
        <taxon>Fungi</taxon>
        <taxon>Dikarya</taxon>
        <taxon>Ascomycota</taxon>
        <taxon>Pezizomycotina</taxon>
        <taxon>Dothideomycetes</taxon>
        <taxon>Pleosporomycetidae</taxon>
        <taxon>Pleosporales</taxon>
        <taxon>Amniculicolaceae</taxon>
        <taxon>Amniculicola</taxon>
    </lineage>
</organism>
<keyword evidence="1" id="KW-0880">Kelch repeat</keyword>
<dbReference type="Proteomes" id="UP000799779">
    <property type="component" value="Unassembled WGS sequence"/>
</dbReference>
<feature type="transmembrane region" description="Helical" evidence="4">
    <location>
        <begin position="428"/>
        <end position="452"/>
    </location>
</feature>
<evidence type="ECO:0000313" key="5">
    <source>
        <dbReference type="EMBL" id="KAF1997348.1"/>
    </source>
</evidence>
<keyword evidence="4" id="KW-0472">Membrane</keyword>
<evidence type="ECO:0008006" key="7">
    <source>
        <dbReference type="Google" id="ProtNLM"/>
    </source>
</evidence>
<protein>
    <recommendedName>
        <fullName evidence="7">Galactose oxidase</fullName>
    </recommendedName>
</protein>
<dbReference type="EMBL" id="ML977614">
    <property type="protein sequence ID" value="KAF1997348.1"/>
    <property type="molecule type" value="Genomic_DNA"/>
</dbReference>
<keyword evidence="6" id="KW-1185">Reference proteome</keyword>
<dbReference type="InterPro" id="IPR011043">
    <property type="entry name" value="Gal_Oxase/kelch_b-propeller"/>
</dbReference>
<gene>
    <name evidence="5" type="ORF">P154DRAFT_282005</name>
</gene>
<dbReference type="AlphaFoldDB" id="A0A6A5W894"/>
<reference evidence="5" key="1">
    <citation type="journal article" date="2020" name="Stud. Mycol.">
        <title>101 Dothideomycetes genomes: a test case for predicting lifestyles and emergence of pathogens.</title>
        <authorList>
            <person name="Haridas S."/>
            <person name="Albert R."/>
            <person name="Binder M."/>
            <person name="Bloem J."/>
            <person name="Labutti K."/>
            <person name="Salamov A."/>
            <person name="Andreopoulos B."/>
            <person name="Baker S."/>
            <person name="Barry K."/>
            <person name="Bills G."/>
            <person name="Bluhm B."/>
            <person name="Cannon C."/>
            <person name="Castanera R."/>
            <person name="Culley D."/>
            <person name="Daum C."/>
            <person name="Ezra D."/>
            <person name="Gonzalez J."/>
            <person name="Henrissat B."/>
            <person name="Kuo A."/>
            <person name="Liang C."/>
            <person name="Lipzen A."/>
            <person name="Lutzoni F."/>
            <person name="Magnuson J."/>
            <person name="Mondo S."/>
            <person name="Nolan M."/>
            <person name="Ohm R."/>
            <person name="Pangilinan J."/>
            <person name="Park H.-J."/>
            <person name="Ramirez L."/>
            <person name="Alfaro M."/>
            <person name="Sun H."/>
            <person name="Tritt A."/>
            <person name="Yoshinaga Y."/>
            <person name="Zwiers L.-H."/>
            <person name="Turgeon B."/>
            <person name="Goodwin S."/>
            <person name="Spatafora J."/>
            <person name="Crous P."/>
            <person name="Grigoriev I."/>
        </authorList>
    </citation>
    <scope>NUCLEOTIDE SEQUENCE</scope>
    <source>
        <strain evidence="5">CBS 123094</strain>
    </source>
</reference>
<proteinExistence type="predicted"/>
<accession>A0A6A5W894</accession>
<dbReference type="OrthoDB" id="10251809at2759"/>
<dbReference type="PANTHER" id="PTHR46093">
    <property type="entry name" value="ACYL-COA-BINDING DOMAIN-CONTAINING PROTEIN 5"/>
    <property type="match status" value="1"/>
</dbReference>
<sequence>MNNYLLTIPLDFTWNWKNNIIINAEPKNETSPTTGANTPSLMRGTMYHGPANSSEVYIYGGTTFMANQSFQTYTTPTASTYALWSYNYNTTDYPWRQFDVSQPWMPNHGASAEAVDQGIAFYLNGQIDWGTSTSTLNVLSDEETYMPVSGMVVLDLYSHTSRNISTASIRGNAPRVGGKMEYIAPVGSKGVLVALGGQISNSSTVWANVSQGNLLDFSSVDVFDVGSLVHDTSGDGKWFLQNTTGEIPPPRIDFCTVSISAPDNSSHHIYMYGGQDPTHGDPDHANRKNMAYDDVHVLSLPAFEWTIVYGNAESPRYGHNCHVAGGRQMITVGGNISNSGVCDWELKGVAVLDMSNMTWGSVFTANASGYEVPPELFNATGGTAKGAATIKEPVLGWTNEGLKTVFNTVRDELNPALTNPTPKKKNHVGAIAGGVVGGVVGLALIGLALFFLHRRHRSSKTLVLAELADDELHDRRAELADEKMKGQLQSYNENNPAELADPGPFELNAPRTFVEADGTTVIQAAELSGMTVVKGASPGVPFIRTPGDDLPTSPFATPLSTPPISDTSTLPGSPHSPVSPFWEKKLG</sequence>